<accession>A0A103XE93</accession>
<evidence type="ECO:0000313" key="2">
    <source>
        <dbReference type="EMBL" id="KVH89145.1"/>
    </source>
</evidence>
<sequence length="63" mass="7213">MLLEQGIIEENYDKLKGLKRDIGEEVYKAVTTALTEINDYNPRDVFSGSTLSDHVLRFNNIPQ</sequence>
<dbReference type="Pfam" id="PF03469">
    <property type="entry name" value="XH"/>
    <property type="match status" value="1"/>
</dbReference>
<reference evidence="2 3" key="1">
    <citation type="journal article" date="2016" name="Sci. Rep.">
        <title>The genome sequence of the outbreeding globe artichoke constructed de novo incorporating a phase-aware low-pass sequencing strategy of F1 progeny.</title>
        <authorList>
            <person name="Scaglione D."/>
            <person name="Reyes-Chin-Wo S."/>
            <person name="Acquadro A."/>
            <person name="Froenicke L."/>
            <person name="Portis E."/>
            <person name="Beitel C."/>
            <person name="Tirone M."/>
            <person name="Mauro R."/>
            <person name="Lo Monaco A."/>
            <person name="Mauromicale G."/>
            <person name="Faccioli P."/>
            <person name="Cattivelli L."/>
            <person name="Rieseberg L."/>
            <person name="Michelmore R."/>
            <person name="Lanteri S."/>
        </authorList>
    </citation>
    <scope>NUCLEOTIDE SEQUENCE [LARGE SCALE GENOMIC DNA]</scope>
    <source>
        <strain evidence="2">2C</strain>
    </source>
</reference>
<dbReference type="GO" id="GO:0080188">
    <property type="term" value="P:gene silencing by siRNA-directed DNA methylation"/>
    <property type="evidence" value="ECO:0007669"/>
    <property type="project" value="InterPro"/>
</dbReference>
<dbReference type="STRING" id="59895.A0A103XE93"/>
<evidence type="ECO:0000259" key="1">
    <source>
        <dbReference type="Pfam" id="PF03469"/>
    </source>
</evidence>
<dbReference type="PANTHER" id="PTHR21596">
    <property type="entry name" value="RIBONUCLEASE P SUBUNIT P38"/>
    <property type="match status" value="1"/>
</dbReference>
<feature type="non-terminal residue" evidence="2">
    <location>
        <position position="63"/>
    </location>
</feature>
<evidence type="ECO:0000313" key="3">
    <source>
        <dbReference type="Proteomes" id="UP000243975"/>
    </source>
</evidence>
<name>A0A103XE93_CYNCS</name>
<gene>
    <name evidence="2" type="ORF">Ccrd_008891</name>
</gene>
<comment type="caution">
    <text evidence="2">The sequence shown here is derived from an EMBL/GenBank/DDBJ whole genome shotgun (WGS) entry which is preliminary data.</text>
</comment>
<dbReference type="AlphaFoldDB" id="A0A103XE93"/>
<keyword evidence="3" id="KW-1185">Reference proteome</keyword>
<protein>
    <submittedName>
        <fullName evidence="2">Putative domain XH</fullName>
    </submittedName>
</protein>
<dbReference type="EMBL" id="LEKV01005309">
    <property type="protein sequence ID" value="KVH89145.1"/>
    <property type="molecule type" value="Genomic_DNA"/>
</dbReference>
<dbReference type="InterPro" id="IPR045177">
    <property type="entry name" value="FDM1-5/IDN2"/>
</dbReference>
<dbReference type="InterPro" id="IPR005379">
    <property type="entry name" value="FDM1-5/IDN2_XH"/>
</dbReference>
<dbReference type="Gramene" id="KVH89145">
    <property type="protein sequence ID" value="KVH89145"/>
    <property type="gene ID" value="Ccrd_008891"/>
</dbReference>
<proteinExistence type="predicted"/>
<feature type="domain" description="Factor of DNA methylation 1-5/IDN2" evidence="1">
    <location>
        <begin position="5"/>
        <end position="45"/>
    </location>
</feature>
<dbReference type="Proteomes" id="UP000243975">
    <property type="component" value="Unassembled WGS sequence"/>
</dbReference>
<dbReference type="PANTHER" id="PTHR21596:SF65">
    <property type="entry name" value="PROTEIN INVOLVED IN DE NOVO 2-RELATED"/>
    <property type="match status" value="1"/>
</dbReference>
<organism evidence="2 3">
    <name type="scientific">Cynara cardunculus var. scolymus</name>
    <name type="common">Globe artichoke</name>
    <name type="synonym">Cynara scolymus</name>
    <dbReference type="NCBI Taxonomy" id="59895"/>
    <lineage>
        <taxon>Eukaryota</taxon>
        <taxon>Viridiplantae</taxon>
        <taxon>Streptophyta</taxon>
        <taxon>Embryophyta</taxon>
        <taxon>Tracheophyta</taxon>
        <taxon>Spermatophyta</taxon>
        <taxon>Magnoliopsida</taxon>
        <taxon>eudicotyledons</taxon>
        <taxon>Gunneridae</taxon>
        <taxon>Pentapetalae</taxon>
        <taxon>asterids</taxon>
        <taxon>campanulids</taxon>
        <taxon>Asterales</taxon>
        <taxon>Asteraceae</taxon>
        <taxon>Carduoideae</taxon>
        <taxon>Cardueae</taxon>
        <taxon>Carduinae</taxon>
        <taxon>Cynara</taxon>
    </lineage>
</organism>